<dbReference type="InterPro" id="IPR002821">
    <property type="entry name" value="Hydantoinase_A"/>
</dbReference>
<feature type="domain" description="Hydantoinase A/oxoprolinase" evidence="1">
    <location>
        <begin position="218"/>
        <end position="502"/>
    </location>
</feature>
<dbReference type="Pfam" id="PF19278">
    <property type="entry name" value="Hydant_A_C"/>
    <property type="match status" value="1"/>
</dbReference>
<dbReference type="STRING" id="39692.BST38_27330"/>
<dbReference type="InterPro" id="IPR049517">
    <property type="entry name" value="ACX-like_C"/>
</dbReference>
<evidence type="ECO:0000313" key="4">
    <source>
        <dbReference type="EMBL" id="SRX81728.1"/>
    </source>
</evidence>
<sequence>MSASTRYSVGIDIGGTFTDAVLLDDSGTARLLKTPTTPHDPSEGVNNALALAEQELGLAPGAILAEVVYFGLGTTVATNALIERKGVRTGIITTKGFGDAILMQRAHGHWIGRELHEIMHDSQRSVAEPVVPRPLIREVTERVDYRGDIIVALDEQDVRAQVQTLLDDNVRAIAVCLLWSFRNPAHEQRVAAIVREMAPDVYLTISSELAPVLGEYERTATTALNAYLGPAVRDYMTKLDASLRERGLKGSLRILDSGGGVITPQRCGETAVSVLTSGPAGGVLASAQLARQIGTPNVLTTDMGGTSFDVGMITDYEPVVQTYQEVNGYRVLKPAVKVTAIGAGGGSIARVIGGQLVVGPTSAGSMPGPVCYRRGGTEPTVTDADVVLGIIDPAYFLGGSFELDRDGAERAMHDKIAAPLGISVQEAAAGIKSIADHRMADLLDTLTVGQGHDPRDFVVFAYGGAGGSHCHQFGAELGAQSIIVPATATVHSAFGAAMSDLHTSAEISDPMHSTTWHGTVDAFDPERFNRHFAELEAEVGKELLEGGAAPERISIARFAEVRFRMQNKTLSVPVQPGRVDSDAIARLLTAFERQFVELYGSEALFLGAGVEIVSLRVQAKGALDKPRVTRVVSAGAGQGHMPASRPVYLGRDHGLVMADVVRGTELRPGDRVRGPAVIEHPGTTIFVGLGQSAVIDDLENTVINNDPKGN</sequence>
<dbReference type="SUPFAM" id="SSF53067">
    <property type="entry name" value="Actin-like ATPase domain"/>
    <property type="match status" value="1"/>
</dbReference>
<dbReference type="Pfam" id="PF05378">
    <property type="entry name" value="Hydant_A_N"/>
    <property type="match status" value="1"/>
</dbReference>
<evidence type="ECO:0000259" key="2">
    <source>
        <dbReference type="Pfam" id="PF05378"/>
    </source>
</evidence>
<dbReference type="GO" id="GO:0017168">
    <property type="term" value="F:5-oxoprolinase (ATP-hydrolyzing) activity"/>
    <property type="evidence" value="ECO:0007669"/>
    <property type="project" value="TreeGrafter"/>
</dbReference>
<organism evidence="4 5">
    <name type="scientific">Mycolicibacterium parafortuitum</name>
    <name type="common">Mycobacterium parafortuitum</name>
    <dbReference type="NCBI Taxonomy" id="39692"/>
    <lineage>
        <taxon>Bacteria</taxon>
        <taxon>Bacillati</taxon>
        <taxon>Actinomycetota</taxon>
        <taxon>Actinomycetes</taxon>
        <taxon>Mycobacteriales</taxon>
        <taxon>Mycobacteriaceae</taxon>
        <taxon>Mycolicibacterium</taxon>
    </lineage>
</organism>
<dbReference type="InterPro" id="IPR008040">
    <property type="entry name" value="Hydant_A_N"/>
</dbReference>
<keyword evidence="5" id="KW-1185">Reference proteome</keyword>
<feature type="domain" description="Hydantoinase/oxoprolinase N-terminal" evidence="2">
    <location>
        <begin position="9"/>
        <end position="197"/>
    </location>
</feature>
<dbReference type="Pfam" id="PF01968">
    <property type="entry name" value="Hydantoinase_A"/>
    <property type="match status" value="1"/>
</dbReference>
<dbReference type="AlphaFoldDB" id="A0A375YKP1"/>
<dbReference type="PANTHER" id="PTHR11365">
    <property type="entry name" value="5-OXOPROLINASE RELATED"/>
    <property type="match status" value="1"/>
</dbReference>
<dbReference type="GO" id="GO:0006749">
    <property type="term" value="P:glutathione metabolic process"/>
    <property type="evidence" value="ECO:0007669"/>
    <property type="project" value="TreeGrafter"/>
</dbReference>
<dbReference type="Proteomes" id="UP000252008">
    <property type="component" value="Unassembled WGS sequence"/>
</dbReference>
<proteinExistence type="predicted"/>
<reference evidence="4 5" key="1">
    <citation type="submission" date="2018-05" db="EMBL/GenBank/DDBJ databases">
        <authorList>
            <consortium name="IHU Genomes"/>
        </authorList>
    </citation>
    <scope>NUCLEOTIDE SEQUENCE [LARGE SCALE GENOMIC DNA]</scope>
    <source>
        <strain evidence="4 5">P7335</strain>
    </source>
</reference>
<dbReference type="GO" id="GO:0005829">
    <property type="term" value="C:cytosol"/>
    <property type="evidence" value="ECO:0007669"/>
    <property type="project" value="TreeGrafter"/>
</dbReference>
<evidence type="ECO:0000313" key="5">
    <source>
        <dbReference type="Proteomes" id="UP000252008"/>
    </source>
</evidence>
<evidence type="ECO:0000259" key="3">
    <source>
        <dbReference type="Pfam" id="PF19278"/>
    </source>
</evidence>
<protein>
    <submittedName>
        <fullName evidence="4">Hydantoin utilization protein A [Rhodococcus jostii RHA1]</fullName>
    </submittedName>
</protein>
<dbReference type="PANTHER" id="PTHR11365:SF23">
    <property type="entry name" value="HYPOTHETICAL 5-OXOPROLINASE (EUROFUNG)-RELATED"/>
    <property type="match status" value="1"/>
</dbReference>
<dbReference type="InterPro" id="IPR043129">
    <property type="entry name" value="ATPase_NBD"/>
</dbReference>
<evidence type="ECO:0000259" key="1">
    <source>
        <dbReference type="Pfam" id="PF01968"/>
    </source>
</evidence>
<accession>A0A375YKP1</accession>
<dbReference type="InterPro" id="IPR045079">
    <property type="entry name" value="Oxoprolinase-like"/>
</dbReference>
<feature type="domain" description="Acetophenone carboxylase-like C-terminal" evidence="3">
    <location>
        <begin position="527"/>
        <end position="697"/>
    </location>
</feature>
<gene>
    <name evidence="4" type="ORF">MPP7335_03484</name>
</gene>
<dbReference type="EMBL" id="UEGS01000001">
    <property type="protein sequence ID" value="SRX81728.1"/>
    <property type="molecule type" value="Genomic_DNA"/>
</dbReference>
<dbReference type="RefSeq" id="WP_083146661.1">
    <property type="nucleotide sequence ID" value="NZ_MVID01000039.1"/>
</dbReference>
<name>A0A375YKP1_MYCPF</name>